<evidence type="ECO:0000256" key="1">
    <source>
        <dbReference type="ARBA" id="ARBA00022737"/>
    </source>
</evidence>
<dbReference type="GO" id="GO:0005789">
    <property type="term" value="C:endoplasmic reticulum membrane"/>
    <property type="evidence" value="ECO:0007669"/>
    <property type="project" value="UniProtKB-SubCell"/>
</dbReference>
<keyword evidence="5" id="KW-1185">Reference proteome</keyword>
<evidence type="ECO:0000256" key="2">
    <source>
        <dbReference type="RuleBase" id="RU368044"/>
    </source>
</evidence>
<keyword evidence="1" id="KW-0677">Repeat</keyword>
<keyword evidence="2" id="KW-0109">Calcium transport</keyword>
<dbReference type="Pfam" id="PF01365">
    <property type="entry name" value="RYDR_ITPR"/>
    <property type="match status" value="2"/>
</dbReference>
<proteinExistence type="inferred from homology"/>
<dbReference type="EMBL" id="CAJFCJ010000007">
    <property type="protein sequence ID" value="CAD5117763.1"/>
    <property type="molecule type" value="Genomic_DNA"/>
</dbReference>
<dbReference type="InterPro" id="IPR036300">
    <property type="entry name" value="MIR_dom_sf"/>
</dbReference>
<keyword evidence="2" id="KW-0675">Receptor</keyword>
<dbReference type="CDD" id="cd23280">
    <property type="entry name" value="beta-trefoil_MIR_itr-1-like"/>
    <property type="match status" value="1"/>
</dbReference>
<gene>
    <name evidence="4" type="ORF">DGYR_LOCUS6260</name>
</gene>
<comment type="subunit">
    <text evidence="2">Homotetramer.</text>
</comment>
<dbReference type="PRINTS" id="PR00779">
    <property type="entry name" value="INSP3RECEPTR"/>
</dbReference>
<dbReference type="GO" id="GO:0005220">
    <property type="term" value="F:inositol 1,4,5-trisphosphate-gated calcium channel activity"/>
    <property type="evidence" value="ECO:0007669"/>
    <property type="project" value="UniProtKB-UniRule"/>
</dbReference>
<dbReference type="Pfam" id="PF02815">
    <property type="entry name" value="MIR"/>
    <property type="match status" value="1"/>
</dbReference>
<evidence type="ECO:0000259" key="3">
    <source>
        <dbReference type="PROSITE" id="PS50919"/>
    </source>
</evidence>
<sequence>MARYICYGDIVHLFCEDSNAHNSLQTFYQQKKEDYIDIKDIPDSQAITFEICPRNRYKLNKIYRQTQSSKKRLADGVSIEKLRSDALSETRDNEKEKQRAHGQRLRYGQIIQLKHIFTDNYVHISTSKTSLRDKNCMQVMLYGFDDKHAQFKILPRFKVKSEGDLIQDSDQVLLESVKSPGQFLHASTAFQDTFIRSKICEINLGVSKTGFVIGLFKRPSDNNSSVITGGSLVRLFHKELEAYVVSDGLYMNPIPGSKPDQVHMRLRPIDNSKPKTMFPSTSAITYWQVEHKNGLQYGSEILWEHSIRFRHLPTKMYLALDNLFNGLILVPSPTPSTVFILYPVTQEKDEAEFESYARIKHAVSGKWLHALKDKFIKPEDKLAVDEIGKLQWDGADLRKLGVEQVRMDDDAFTLQKVSDSSKKDFNIASGFAPVLISFIETISQHPQTNIPVAIIYDIKQTLIQMKNFMIVNALPDKKRQKLMRNLHLLDLIVYFFQMIFKPTFIHLYRINEKKINDVLSSMLEVLLYYLKGDSRKNELYFAKYIMFFENLENGQIDRNISNNALDMIAELIRDNRKIVERISKETICEIVDKVQATKNYRYLEYLNVISVCDGIPLPENQSFIVDQWLQNEDGVFLTELATNIPSKKNENIVYVKTGEAKDWVKLSDFVKVTHDSNQYMFLEKQLELFGKLCEGRNHHAIEVITKSRRFLTWEEAFVCLTDPAMPAELRAKYCNLIIKLFVDVGNNTSVVEQTKLTFVYNEVVSDSADIMKKYLDNLERLSDNERQIIQSLQGWIASFLKEHGSMSFDDIGGNNLIEQVLELVKYLIKFGFYDASDIKKLREGLMDLMDGTNDRPPKSVGKDKEAKLAYQKQERYKPCAQTNAIVQAKLAAMDVVDVLLTFQFSIRLEKFIALFRRLKKQKSNRLSSMLESKRINRKDQHLKADILEEIERIMESTTVFDKEDFRDIMLDLSKYEYDDMITKSMHLLTKFFTAKADLFEKAVKAQVLLTDDSIQINQIIDGILPKLRRNAGSKMSNEQADESVAIIKQLIDMCHLVNDCEEHHTMNQIILANNGVMDIVLKILQHNVQMEENHHGALRDVFRWALKLLKAMIKGNEEGQAFIFQRLDFMLRIKGVEKELAEALTEVFVGNQTTCLKVNPLHIQKIVDLTAKYQEKAAEYLDALSAIIKIEELNLPLKRNQDYVVKYLNQRFSRAAYVFDKYEESERLQILMGKMGKQHLSYLMSLVDILATCCEGENRFIESLCQTILPFRELISVVTNEQVDTNLKRPFVRYLLWAYLNTGGSFSETEFASGDYDGEIEEWFRSIISTMTRLIPYVSSNKNSTKQLLKKAPSTSAVLTRLVRVGLIYSKINHKSINQINQSNQSSQCYKDYRFMLNNNDDDDDDDDDDYDDYDYYL</sequence>
<comment type="function">
    <text evidence="2">Receptor for inositol 1,4,5-trisphosphate, a second messenger that mediates the release of intracellular calcium.</text>
</comment>
<comment type="caution">
    <text evidence="4">The sequence shown here is derived from an EMBL/GenBank/DDBJ whole genome shotgun (WGS) entry which is preliminary data.</text>
</comment>
<dbReference type="Gene3D" id="1.25.10.30">
    <property type="entry name" value="IP3 receptor type 1 binding core, RIH domain"/>
    <property type="match status" value="1"/>
</dbReference>
<dbReference type="OrthoDB" id="300855at2759"/>
<organism evidence="4 5">
    <name type="scientific">Dimorphilus gyrociliatus</name>
    <dbReference type="NCBI Taxonomy" id="2664684"/>
    <lineage>
        <taxon>Eukaryota</taxon>
        <taxon>Metazoa</taxon>
        <taxon>Spiralia</taxon>
        <taxon>Lophotrochozoa</taxon>
        <taxon>Annelida</taxon>
        <taxon>Polychaeta</taxon>
        <taxon>Polychaeta incertae sedis</taxon>
        <taxon>Dinophilidae</taxon>
        <taxon>Dimorphilus</taxon>
    </lineage>
</organism>
<accession>A0A7I8VR16</accession>
<comment type="subcellular location">
    <subcellularLocation>
        <location evidence="2">Endoplasmic reticulum membrane</location>
        <topology evidence="2">Multi-pass membrane protein</topology>
    </subcellularLocation>
</comment>
<keyword evidence="2" id="KW-0106">Calcium</keyword>
<reference evidence="4 5" key="1">
    <citation type="submission" date="2020-08" db="EMBL/GenBank/DDBJ databases">
        <authorList>
            <person name="Hejnol A."/>
        </authorList>
    </citation>
    <scope>NUCLEOTIDE SEQUENCE [LARGE SCALE GENOMIC DNA]</scope>
</reference>
<dbReference type="GO" id="GO:0070679">
    <property type="term" value="F:inositol 1,4,5 trisphosphate binding"/>
    <property type="evidence" value="ECO:0007669"/>
    <property type="project" value="UniProtKB-UniRule"/>
</dbReference>
<feature type="domain" description="MIR" evidence="3">
    <location>
        <begin position="102"/>
        <end position="156"/>
    </location>
</feature>
<dbReference type="InterPro" id="IPR016093">
    <property type="entry name" value="MIR_motif"/>
</dbReference>
<evidence type="ECO:0000313" key="5">
    <source>
        <dbReference type="Proteomes" id="UP000549394"/>
    </source>
</evidence>
<dbReference type="Proteomes" id="UP000549394">
    <property type="component" value="Unassembled WGS sequence"/>
</dbReference>
<dbReference type="Pfam" id="PF08709">
    <property type="entry name" value="Ins145_P3_rec"/>
    <property type="match status" value="1"/>
</dbReference>
<keyword evidence="2" id="KW-0472">Membrane</keyword>
<keyword evidence="2" id="KW-0107">Calcium channel</keyword>
<name>A0A7I8VR16_9ANNE</name>
<dbReference type="InterPro" id="IPR035910">
    <property type="entry name" value="RyR/IP3R_RIH_dom_sf"/>
</dbReference>
<keyword evidence="2" id="KW-0256">Endoplasmic reticulum</keyword>
<dbReference type="GO" id="GO:0051209">
    <property type="term" value="P:release of sequestered calcium ion into cytosol"/>
    <property type="evidence" value="ECO:0007669"/>
    <property type="project" value="UniProtKB-UniRule"/>
</dbReference>
<comment type="similarity">
    <text evidence="2">Belongs to the InsP3 receptor family.</text>
</comment>
<dbReference type="PANTHER" id="PTHR13715">
    <property type="entry name" value="RYANODINE RECEPTOR AND IP3 RECEPTOR"/>
    <property type="match status" value="1"/>
</dbReference>
<dbReference type="SUPFAM" id="SSF82109">
    <property type="entry name" value="MIR domain"/>
    <property type="match status" value="2"/>
</dbReference>
<keyword evidence="2" id="KW-0813">Transport</keyword>
<comment type="domain">
    <text evidence="2">The receptor contains a calcium channel in its C-terminal extremity. Its large N-terminal cytoplasmic region has the ligand-binding site in the N-terminus and modulatory sites in the middle portion immediately upstream of the channel region.</text>
</comment>
<keyword evidence="2" id="KW-0407">Ion channel</keyword>
<keyword evidence="2" id="KW-1071">Ligand-gated ion channel</keyword>
<dbReference type="Gene3D" id="2.80.10.50">
    <property type="match status" value="2"/>
</dbReference>
<evidence type="ECO:0000313" key="4">
    <source>
        <dbReference type="EMBL" id="CAD5117763.1"/>
    </source>
</evidence>
<dbReference type="InterPro" id="IPR014821">
    <property type="entry name" value="Ins145_P3_rcpt"/>
</dbReference>
<dbReference type="SUPFAM" id="SSF100909">
    <property type="entry name" value="IP3 receptor type 1 binding core, domain 2"/>
    <property type="match status" value="2"/>
</dbReference>
<dbReference type="InterPro" id="IPR000699">
    <property type="entry name" value="RIH_dom"/>
</dbReference>
<protein>
    <recommendedName>
        <fullName evidence="2">Inositol 1,4,5-trisphosphate receptor</fullName>
    </recommendedName>
</protein>
<dbReference type="SMART" id="SM00472">
    <property type="entry name" value="MIR"/>
    <property type="match status" value="2"/>
</dbReference>
<dbReference type="PROSITE" id="PS50919">
    <property type="entry name" value="MIR"/>
    <property type="match status" value="1"/>
</dbReference>
<keyword evidence="2" id="KW-0406">Ion transport</keyword>
<dbReference type="PANTHER" id="PTHR13715:SF99">
    <property type="entry name" value="INOSITOL 1,4,5-TRISPHOSPHATE RECEPTOR-LIKE PROTEIN A"/>
    <property type="match status" value="1"/>
</dbReference>
<dbReference type="InterPro" id="IPR015925">
    <property type="entry name" value="Ryanodine_IP3_receptor"/>
</dbReference>
<dbReference type="InterPro" id="IPR000493">
    <property type="entry name" value="InsP3_rcpt"/>
</dbReference>